<dbReference type="PANTHER" id="PTHR12320">
    <property type="entry name" value="PROTEIN PHOSPHATASE 2C"/>
    <property type="match status" value="1"/>
</dbReference>
<evidence type="ECO:0000256" key="1">
    <source>
        <dbReference type="RuleBase" id="RU366020"/>
    </source>
</evidence>
<sequence length="291" mass="31480">MMIAANKPPTFGLGTPIDNCYGSCGYGYGCGPVPDQKRKLNNPIDEVQELQETNKRRKIQNQKMKLVCGSCYCPKDNPEKPLGEDAHFISHFAQTIGVADGVGGWARKGIDAGEYARGIMNHAKETATHMAAVGATPVDARKVLNEAYENNADVQGSSTACILSFDKERGSLHAVNVGDSGFLLFRESMCLYISPTQQRRFNCPYQLGNHVRGDLPEAAEEFEVEDMMPGTLSYLGQMGCWTTSAVALFNSEDEDNVTPFQMAAEKAGVEHVGGKIDDITVVVATVVASST</sequence>
<dbReference type="EC" id="3.1.3.16" evidence="1"/>
<dbReference type="InterPro" id="IPR036457">
    <property type="entry name" value="PPM-type-like_dom_sf"/>
</dbReference>
<evidence type="ECO:0000313" key="4">
    <source>
        <dbReference type="Proteomes" id="UP000250321"/>
    </source>
</evidence>
<dbReference type="PROSITE" id="PS51746">
    <property type="entry name" value="PPM_2"/>
    <property type="match status" value="1"/>
</dbReference>
<comment type="cofactor">
    <cofactor evidence="1">
        <name>Mn(2+)</name>
        <dbReference type="ChEBI" id="CHEBI:29035"/>
    </cofactor>
</comment>
<dbReference type="OrthoDB" id="60843at2759"/>
<keyword evidence="1" id="KW-0464">Manganese</keyword>
<comment type="catalytic activity">
    <reaction evidence="1">
        <text>O-phospho-L-seryl-[protein] + H2O = L-seryl-[protein] + phosphate</text>
        <dbReference type="Rhea" id="RHEA:20629"/>
        <dbReference type="Rhea" id="RHEA-COMP:9863"/>
        <dbReference type="Rhea" id="RHEA-COMP:11604"/>
        <dbReference type="ChEBI" id="CHEBI:15377"/>
        <dbReference type="ChEBI" id="CHEBI:29999"/>
        <dbReference type="ChEBI" id="CHEBI:43474"/>
        <dbReference type="ChEBI" id="CHEBI:83421"/>
        <dbReference type="EC" id="3.1.3.16"/>
    </reaction>
</comment>
<keyword evidence="1" id="KW-0479">Metal-binding</keyword>
<keyword evidence="1" id="KW-0460">Magnesium</keyword>
<keyword evidence="1" id="KW-0904">Protein phosphatase</keyword>
<reference evidence="3 4" key="1">
    <citation type="submission" date="2018-02" db="EMBL/GenBank/DDBJ databases">
        <title>Draft genome of wild Prunus yedoensis var. nudiflora.</title>
        <authorList>
            <person name="Baek S."/>
            <person name="Kim J.-H."/>
            <person name="Choi K."/>
            <person name="Kim G.-B."/>
            <person name="Cho A."/>
            <person name="Jang H."/>
            <person name="Shin C.-H."/>
            <person name="Yu H.-J."/>
            <person name="Mun J.-H."/>
        </authorList>
    </citation>
    <scope>NUCLEOTIDE SEQUENCE [LARGE SCALE GENOMIC DNA]</scope>
    <source>
        <strain evidence="4">cv. Jeju island</strain>
        <tissue evidence="3">Leaf</tissue>
    </source>
</reference>
<comment type="similarity">
    <text evidence="1">Belongs to the PP2C family.</text>
</comment>
<accession>A0A314ZMN9</accession>
<feature type="domain" description="PPM-type phosphatase" evidence="2">
    <location>
        <begin position="70"/>
        <end position="286"/>
    </location>
</feature>
<name>A0A314ZMN9_PRUYE</name>
<dbReference type="GO" id="GO:0046872">
    <property type="term" value="F:metal ion binding"/>
    <property type="evidence" value="ECO:0007669"/>
    <property type="project" value="UniProtKB-UniRule"/>
</dbReference>
<dbReference type="Proteomes" id="UP000250321">
    <property type="component" value="Unassembled WGS sequence"/>
</dbReference>
<protein>
    <recommendedName>
        <fullName evidence="1">Protein phosphatase</fullName>
        <ecNumber evidence="1">3.1.3.16</ecNumber>
    </recommendedName>
</protein>
<comment type="catalytic activity">
    <reaction evidence="1">
        <text>O-phospho-L-threonyl-[protein] + H2O = L-threonyl-[protein] + phosphate</text>
        <dbReference type="Rhea" id="RHEA:47004"/>
        <dbReference type="Rhea" id="RHEA-COMP:11060"/>
        <dbReference type="Rhea" id="RHEA-COMP:11605"/>
        <dbReference type="ChEBI" id="CHEBI:15377"/>
        <dbReference type="ChEBI" id="CHEBI:30013"/>
        <dbReference type="ChEBI" id="CHEBI:43474"/>
        <dbReference type="ChEBI" id="CHEBI:61977"/>
        <dbReference type="EC" id="3.1.3.16"/>
    </reaction>
</comment>
<evidence type="ECO:0000259" key="2">
    <source>
        <dbReference type="PROSITE" id="PS51746"/>
    </source>
</evidence>
<proteinExistence type="inferred from homology"/>
<dbReference type="Gene3D" id="3.60.40.10">
    <property type="entry name" value="PPM-type phosphatase domain"/>
    <property type="match status" value="1"/>
</dbReference>
<dbReference type="EMBL" id="PJQY01000099">
    <property type="protein sequence ID" value="PQQ18694.1"/>
    <property type="molecule type" value="Genomic_DNA"/>
</dbReference>
<dbReference type="AlphaFoldDB" id="A0A314ZMN9"/>
<keyword evidence="1" id="KW-0378">Hydrolase</keyword>
<dbReference type="PANTHER" id="PTHR12320:SF81">
    <property type="entry name" value="PROTEIN PHOSPHATASE 2C 23-RELATED"/>
    <property type="match status" value="1"/>
</dbReference>
<dbReference type="SUPFAM" id="SSF81606">
    <property type="entry name" value="PP2C-like"/>
    <property type="match status" value="1"/>
</dbReference>
<gene>
    <name evidence="3" type="ORF">Pyn_30051</name>
</gene>
<comment type="caution">
    <text evidence="3">The sequence shown here is derived from an EMBL/GenBank/DDBJ whole genome shotgun (WGS) entry which is preliminary data.</text>
</comment>
<dbReference type="GO" id="GO:0004722">
    <property type="term" value="F:protein serine/threonine phosphatase activity"/>
    <property type="evidence" value="ECO:0007669"/>
    <property type="project" value="UniProtKB-EC"/>
</dbReference>
<dbReference type="InterPro" id="IPR039123">
    <property type="entry name" value="PPTC7"/>
</dbReference>
<dbReference type="InterPro" id="IPR001932">
    <property type="entry name" value="PPM-type_phosphatase-like_dom"/>
</dbReference>
<evidence type="ECO:0000313" key="3">
    <source>
        <dbReference type="EMBL" id="PQQ18694.1"/>
    </source>
</evidence>
<organism evidence="3 4">
    <name type="scientific">Prunus yedoensis var. nudiflora</name>
    <dbReference type="NCBI Taxonomy" id="2094558"/>
    <lineage>
        <taxon>Eukaryota</taxon>
        <taxon>Viridiplantae</taxon>
        <taxon>Streptophyta</taxon>
        <taxon>Embryophyta</taxon>
        <taxon>Tracheophyta</taxon>
        <taxon>Spermatophyta</taxon>
        <taxon>Magnoliopsida</taxon>
        <taxon>eudicotyledons</taxon>
        <taxon>Gunneridae</taxon>
        <taxon>Pentapetalae</taxon>
        <taxon>rosids</taxon>
        <taxon>fabids</taxon>
        <taxon>Rosales</taxon>
        <taxon>Rosaceae</taxon>
        <taxon>Amygdaloideae</taxon>
        <taxon>Amygdaleae</taxon>
        <taxon>Prunus</taxon>
    </lineage>
</organism>
<keyword evidence="4" id="KW-1185">Reference proteome</keyword>
<comment type="cofactor">
    <cofactor evidence="1">
        <name>Mg(2+)</name>
        <dbReference type="ChEBI" id="CHEBI:18420"/>
    </cofactor>
</comment>
<dbReference type="STRING" id="2094558.A0A314ZMN9"/>